<name>A0AAE0EGY9_9ROSI</name>
<organism evidence="2 3">
    <name type="scientific">Dipteronia sinensis</name>
    <dbReference type="NCBI Taxonomy" id="43782"/>
    <lineage>
        <taxon>Eukaryota</taxon>
        <taxon>Viridiplantae</taxon>
        <taxon>Streptophyta</taxon>
        <taxon>Embryophyta</taxon>
        <taxon>Tracheophyta</taxon>
        <taxon>Spermatophyta</taxon>
        <taxon>Magnoliopsida</taxon>
        <taxon>eudicotyledons</taxon>
        <taxon>Gunneridae</taxon>
        <taxon>Pentapetalae</taxon>
        <taxon>rosids</taxon>
        <taxon>malvids</taxon>
        <taxon>Sapindales</taxon>
        <taxon>Sapindaceae</taxon>
        <taxon>Hippocastanoideae</taxon>
        <taxon>Acereae</taxon>
        <taxon>Dipteronia</taxon>
    </lineage>
</organism>
<evidence type="ECO:0000256" key="1">
    <source>
        <dbReference type="SAM" id="MobiDB-lite"/>
    </source>
</evidence>
<evidence type="ECO:0000313" key="2">
    <source>
        <dbReference type="EMBL" id="KAK3227437.1"/>
    </source>
</evidence>
<reference evidence="2" key="1">
    <citation type="journal article" date="2023" name="Plant J.">
        <title>Genome sequences and population genomics provide insights into the demographic history, inbreeding, and mutation load of two 'living fossil' tree species of Dipteronia.</title>
        <authorList>
            <person name="Feng Y."/>
            <person name="Comes H.P."/>
            <person name="Chen J."/>
            <person name="Zhu S."/>
            <person name="Lu R."/>
            <person name="Zhang X."/>
            <person name="Li P."/>
            <person name="Qiu J."/>
            <person name="Olsen K.M."/>
            <person name="Qiu Y."/>
        </authorList>
    </citation>
    <scope>NUCLEOTIDE SEQUENCE</scope>
    <source>
        <strain evidence="2">NBL</strain>
    </source>
</reference>
<dbReference type="Proteomes" id="UP001281410">
    <property type="component" value="Unassembled WGS sequence"/>
</dbReference>
<protein>
    <submittedName>
        <fullName evidence="2">Uncharacterized protein</fullName>
    </submittedName>
</protein>
<feature type="compositionally biased region" description="Low complexity" evidence="1">
    <location>
        <begin position="10"/>
        <end position="20"/>
    </location>
</feature>
<feature type="region of interest" description="Disordered" evidence="1">
    <location>
        <begin position="130"/>
        <end position="159"/>
    </location>
</feature>
<proteinExistence type="predicted"/>
<evidence type="ECO:0000313" key="3">
    <source>
        <dbReference type="Proteomes" id="UP001281410"/>
    </source>
</evidence>
<accession>A0AAE0EGY9</accession>
<keyword evidence="3" id="KW-1185">Reference proteome</keyword>
<gene>
    <name evidence="2" type="ORF">Dsin_007299</name>
</gene>
<feature type="region of interest" description="Disordered" evidence="1">
    <location>
        <begin position="1"/>
        <end position="50"/>
    </location>
</feature>
<comment type="caution">
    <text evidence="2">The sequence shown here is derived from an EMBL/GenBank/DDBJ whole genome shotgun (WGS) entry which is preliminary data.</text>
</comment>
<sequence>MGGLEKASFDSDSPTSSSSDQGFAPTMLSNGTGCRGENSKIGKMRRSSGSAPFTQTIMGLEPSQLVVHLGPIQNSFGSLLLGQDSDPLITSSKKGAKLLGCGSMEDEELDFINGSMAMCDVVLDKVTTGSPSDKIKKGETMFGQSSDAGGKDDIPPSPNVTMLKRKGRKNVSSLKVHGMRTRLSSNIVEQKQDQSGTDIDIVDVEGNKLSWSVEEEIAKVIENGVAIGRLKTRSKSKFGEKEHDLDDANNTTIDAGDNKILWCLEEEIVKVIKTGVALGIDFGGNQKDIMEEISRRELEDTARVSDTAIV</sequence>
<dbReference type="EMBL" id="JANJYJ010000002">
    <property type="protein sequence ID" value="KAK3227437.1"/>
    <property type="molecule type" value="Genomic_DNA"/>
</dbReference>
<dbReference type="AlphaFoldDB" id="A0AAE0EGY9"/>